<evidence type="ECO:0000313" key="1">
    <source>
        <dbReference type="EMBL" id="KZL14356.1"/>
    </source>
</evidence>
<dbReference type="STRING" id="989403.SAMN05421798_1545"/>
<dbReference type="EMBL" id="LMCB01000091">
    <property type="protein sequence ID" value="KZL14356.1"/>
    <property type="molecule type" value="Genomic_DNA"/>
</dbReference>
<dbReference type="PATRIC" id="fig|989403.3.peg.4094"/>
<comment type="caution">
    <text evidence="1">The sequence shown here is derived from an EMBL/GenBank/DDBJ whole genome shotgun (WGS) entry which is preliminary data.</text>
</comment>
<evidence type="ECO:0000313" key="2">
    <source>
        <dbReference type="Proteomes" id="UP000076577"/>
    </source>
</evidence>
<name>A0A165VL00_9HYPH</name>
<reference evidence="1 2" key="1">
    <citation type="journal article" date="2016" name="Front. Microbiol.">
        <title>Comparative Genomic Analysis Reveals a Diverse Repertoire of Genes Involved in Prokaryote-Eukaryote Interactions within the Pseudovibrio Genus.</title>
        <authorList>
            <person name="Romano S."/>
            <person name="Fernandez-Guerra A."/>
            <person name="Reen F.J."/>
            <person name="Glockner F.O."/>
            <person name="Crowley S.P."/>
            <person name="O'Sullivan O."/>
            <person name="Cotter P.D."/>
            <person name="Adams C."/>
            <person name="Dobson A.D."/>
            <person name="O'Gara F."/>
        </authorList>
    </citation>
    <scope>NUCLEOTIDE SEQUENCE [LARGE SCALE GENOMIC DNA]</scope>
    <source>
        <strain evidence="1 2">Ad2</strain>
    </source>
</reference>
<keyword evidence="2" id="KW-1185">Reference proteome</keyword>
<accession>A0A165VL00</accession>
<dbReference type="Proteomes" id="UP000076577">
    <property type="component" value="Unassembled WGS sequence"/>
</dbReference>
<proteinExistence type="predicted"/>
<dbReference type="OrthoDB" id="2664633at2"/>
<gene>
    <name evidence="1" type="ORF">PsAD2_03760</name>
</gene>
<dbReference type="RefSeq" id="WP_139201475.1">
    <property type="nucleotide sequence ID" value="NZ_FOFM01000054.1"/>
</dbReference>
<organism evidence="1 2">
    <name type="scientific">Pseudovibrio axinellae</name>
    <dbReference type="NCBI Taxonomy" id="989403"/>
    <lineage>
        <taxon>Bacteria</taxon>
        <taxon>Pseudomonadati</taxon>
        <taxon>Pseudomonadota</taxon>
        <taxon>Alphaproteobacteria</taxon>
        <taxon>Hyphomicrobiales</taxon>
        <taxon>Stappiaceae</taxon>
        <taxon>Pseudovibrio</taxon>
    </lineage>
</organism>
<protein>
    <submittedName>
        <fullName evidence="1">Uncharacterized protein</fullName>
    </submittedName>
</protein>
<dbReference type="AlphaFoldDB" id="A0A165VL00"/>
<sequence>MTGTSAPSSGVASSGVKASSIMRGSEYIDMPLGQFLLEVKTDLGEHIYQKAMAKCAELQVLGVIAGVLDGPTEEYRKAIAETAGSYLSNLLARSERTAWWENTSPLDAAATALGYWHKGLAEIAGATGYDDTAKQWHSTGDAFLNTDPEKFLFNASSDFITSIGEDCIKRWDVFWQDFREKVCLSLTENFRLTVHFLPLSWL</sequence>